<sequence>MDACSSELKAGYNASCKLRKHSEQRSKEILVAIALMRFITCIRCRKILINSWDTRKLASICSCLIPVGNMIPRIWNTSFEFYEAASFSVLFYKELKDRLSGITTVDLAPNKKLKPLDPVLRFQYENNSTFVVLFDFQENVPFLQFDHCVSFQQL</sequence>
<evidence type="ECO:0000313" key="2">
    <source>
        <dbReference type="Proteomes" id="UP001234178"/>
    </source>
</evidence>
<name>A0ABQ9YXN5_9CRUS</name>
<keyword evidence="2" id="KW-1185">Reference proteome</keyword>
<dbReference type="EMBL" id="JAOYFB010000001">
    <property type="protein sequence ID" value="KAK4005415.1"/>
    <property type="molecule type" value="Genomic_DNA"/>
</dbReference>
<accession>A0ABQ9YXN5</accession>
<evidence type="ECO:0000313" key="1">
    <source>
        <dbReference type="EMBL" id="KAK4005415.1"/>
    </source>
</evidence>
<comment type="caution">
    <text evidence="1">The sequence shown here is derived from an EMBL/GenBank/DDBJ whole genome shotgun (WGS) entry which is preliminary data.</text>
</comment>
<protein>
    <submittedName>
        <fullName evidence="1">Uncharacterized protein</fullName>
    </submittedName>
</protein>
<organism evidence="1 2">
    <name type="scientific">Daphnia magna</name>
    <dbReference type="NCBI Taxonomy" id="35525"/>
    <lineage>
        <taxon>Eukaryota</taxon>
        <taxon>Metazoa</taxon>
        <taxon>Ecdysozoa</taxon>
        <taxon>Arthropoda</taxon>
        <taxon>Crustacea</taxon>
        <taxon>Branchiopoda</taxon>
        <taxon>Diplostraca</taxon>
        <taxon>Cladocera</taxon>
        <taxon>Anomopoda</taxon>
        <taxon>Daphniidae</taxon>
        <taxon>Daphnia</taxon>
    </lineage>
</organism>
<proteinExistence type="predicted"/>
<reference evidence="1 2" key="1">
    <citation type="journal article" date="2023" name="Nucleic Acids Res.">
        <title>The hologenome of Daphnia magna reveals possible DNA methylation and microbiome-mediated evolution of the host genome.</title>
        <authorList>
            <person name="Chaturvedi A."/>
            <person name="Li X."/>
            <person name="Dhandapani V."/>
            <person name="Marshall H."/>
            <person name="Kissane S."/>
            <person name="Cuenca-Cambronero M."/>
            <person name="Asole G."/>
            <person name="Calvet F."/>
            <person name="Ruiz-Romero M."/>
            <person name="Marangio P."/>
            <person name="Guigo R."/>
            <person name="Rago D."/>
            <person name="Mirbahai L."/>
            <person name="Eastwood N."/>
            <person name="Colbourne J.K."/>
            <person name="Zhou J."/>
            <person name="Mallon E."/>
            <person name="Orsini L."/>
        </authorList>
    </citation>
    <scope>NUCLEOTIDE SEQUENCE [LARGE SCALE GENOMIC DNA]</scope>
    <source>
        <strain evidence="1">LRV0_1</strain>
    </source>
</reference>
<gene>
    <name evidence="1" type="ORF">OUZ56_007129</name>
</gene>
<dbReference type="Proteomes" id="UP001234178">
    <property type="component" value="Unassembled WGS sequence"/>
</dbReference>